<dbReference type="AlphaFoldDB" id="A0A9W9V4G0"/>
<reference evidence="1" key="2">
    <citation type="journal article" date="2023" name="IMA Fungus">
        <title>Comparative genomic study of the Penicillium genus elucidates a diverse pangenome and 15 lateral gene transfer events.</title>
        <authorList>
            <person name="Petersen C."/>
            <person name="Sorensen T."/>
            <person name="Nielsen M.R."/>
            <person name="Sondergaard T.E."/>
            <person name="Sorensen J.L."/>
            <person name="Fitzpatrick D.A."/>
            <person name="Frisvad J.C."/>
            <person name="Nielsen K.L."/>
        </authorList>
    </citation>
    <scope>NUCLEOTIDE SEQUENCE</scope>
    <source>
        <strain evidence="1">IBT 29864</strain>
    </source>
</reference>
<evidence type="ECO:0000313" key="2">
    <source>
        <dbReference type="Proteomes" id="UP001147782"/>
    </source>
</evidence>
<dbReference type="EMBL" id="JAPZBS010000007">
    <property type="protein sequence ID" value="KAJ5368573.1"/>
    <property type="molecule type" value="Genomic_DNA"/>
</dbReference>
<proteinExistence type="predicted"/>
<comment type="caution">
    <text evidence="1">The sequence shown here is derived from an EMBL/GenBank/DDBJ whole genome shotgun (WGS) entry which is preliminary data.</text>
</comment>
<dbReference type="RefSeq" id="XP_056553315.1">
    <property type="nucleotide sequence ID" value="XM_056701252.1"/>
</dbReference>
<evidence type="ECO:0000313" key="1">
    <source>
        <dbReference type="EMBL" id="KAJ5368573.1"/>
    </source>
</evidence>
<dbReference type="Proteomes" id="UP001147782">
    <property type="component" value="Unassembled WGS sequence"/>
</dbReference>
<sequence length="120" mass="13103">MARPSTWCIMQGSLAVPEYASLPSRRRFVPSAPPELAPKQAGARHTVRLQIDFGSVANDDVRSIIIIFLIILRGLQRRGVGYPDDLGSAVVHSIILQLSGHQLAVRAYDIPSNEDRSVTG</sequence>
<gene>
    <name evidence="1" type="ORF">N7496_008333</name>
</gene>
<protein>
    <submittedName>
        <fullName evidence="1">Uncharacterized protein</fullName>
    </submittedName>
</protein>
<dbReference type="GeneID" id="81440431"/>
<name>A0A9W9V4G0_9EURO</name>
<keyword evidence="2" id="KW-1185">Reference proteome</keyword>
<accession>A0A9W9V4G0</accession>
<organism evidence="1 2">
    <name type="scientific">Penicillium cataractarum</name>
    <dbReference type="NCBI Taxonomy" id="2100454"/>
    <lineage>
        <taxon>Eukaryota</taxon>
        <taxon>Fungi</taxon>
        <taxon>Dikarya</taxon>
        <taxon>Ascomycota</taxon>
        <taxon>Pezizomycotina</taxon>
        <taxon>Eurotiomycetes</taxon>
        <taxon>Eurotiomycetidae</taxon>
        <taxon>Eurotiales</taxon>
        <taxon>Aspergillaceae</taxon>
        <taxon>Penicillium</taxon>
    </lineage>
</organism>
<reference evidence="1" key="1">
    <citation type="submission" date="2022-11" db="EMBL/GenBank/DDBJ databases">
        <authorList>
            <person name="Petersen C."/>
        </authorList>
    </citation>
    <scope>NUCLEOTIDE SEQUENCE</scope>
    <source>
        <strain evidence="1">IBT 29864</strain>
    </source>
</reference>